<feature type="transmembrane region" description="Helical" evidence="1">
    <location>
        <begin position="20"/>
        <end position="46"/>
    </location>
</feature>
<dbReference type="InParanoid" id="A0A3N4KAG3"/>
<keyword evidence="1" id="KW-0812">Transmembrane</keyword>
<dbReference type="EMBL" id="ML119181">
    <property type="protein sequence ID" value="RPB07497.1"/>
    <property type="molecule type" value="Genomic_DNA"/>
</dbReference>
<dbReference type="AlphaFoldDB" id="A0A3N4KAG3"/>
<protein>
    <submittedName>
        <fullName evidence="2">Uncharacterized protein</fullName>
    </submittedName>
</protein>
<keyword evidence="1" id="KW-1133">Transmembrane helix</keyword>
<evidence type="ECO:0000256" key="1">
    <source>
        <dbReference type="SAM" id="Phobius"/>
    </source>
</evidence>
<evidence type="ECO:0000313" key="3">
    <source>
        <dbReference type="Proteomes" id="UP000277580"/>
    </source>
</evidence>
<organism evidence="2 3">
    <name type="scientific">Morchella conica CCBAS932</name>
    <dbReference type="NCBI Taxonomy" id="1392247"/>
    <lineage>
        <taxon>Eukaryota</taxon>
        <taxon>Fungi</taxon>
        <taxon>Dikarya</taxon>
        <taxon>Ascomycota</taxon>
        <taxon>Pezizomycotina</taxon>
        <taxon>Pezizomycetes</taxon>
        <taxon>Pezizales</taxon>
        <taxon>Morchellaceae</taxon>
        <taxon>Morchella</taxon>
    </lineage>
</organism>
<keyword evidence="3" id="KW-1185">Reference proteome</keyword>
<keyword evidence="1" id="KW-0472">Membrane</keyword>
<reference evidence="2 3" key="1">
    <citation type="journal article" date="2018" name="Nat. Ecol. Evol.">
        <title>Pezizomycetes genomes reveal the molecular basis of ectomycorrhizal truffle lifestyle.</title>
        <authorList>
            <person name="Murat C."/>
            <person name="Payen T."/>
            <person name="Noel B."/>
            <person name="Kuo A."/>
            <person name="Morin E."/>
            <person name="Chen J."/>
            <person name="Kohler A."/>
            <person name="Krizsan K."/>
            <person name="Balestrini R."/>
            <person name="Da Silva C."/>
            <person name="Montanini B."/>
            <person name="Hainaut M."/>
            <person name="Levati E."/>
            <person name="Barry K.W."/>
            <person name="Belfiori B."/>
            <person name="Cichocki N."/>
            <person name="Clum A."/>
            <person name="Dockter R.B."/>
            <person name="Fauchery L."/>
            <person name="Guy J."/>
            <person name="Iotti M."/>
            <person name="Le Tacon F."/>
            <person name="Lindquist E.A."/>
            <person name="Lipzen A."/>
            <person name="Malagnac F."/>
            <person name="Mello A."/>
            <person name="Molinier V."/>
            <person name="Miyauchi S."/>
            <person name="Poulain J."/>
            <person name="Riccioni C."/>
            <person name="Rubini A."/>
            <person name="Sitrit Y."/>
            <person name="Splivallo R."/>
            <person name="Traeger S."/>
            <person name="Wang M."/>
            <person name="Zifcakova L."/>
            <person name="Wipf D."/>
            <person name="Zambonelli A."/>
            <person name="Paolocci F."/>
            <person name="Nowrousian M."/>
            <person name="Ottonello S."/>
            <person name="Baldrian P."/>
            <person name="Spatafora J.W."/>
            <person name="Henrissat B."/>
            <person name="Nagy L.G."/>
            <person name="Aury J.M."/>
            <person name="Wincker P."/>
            <person name="Grigoriev I.V."/>
            <person name="Bonfante P."/>
            <person name="Martin F.M."/>
        </authorList>
    </citation>
    <scope>NUCLEOTIDE SEQUENCE [LARGE SCALE GENOMIC DNA]</scope>
    <source>
        <strain evidence="2 3">CCBAS932</strain>
    </source>
</reference>
<proteinExistence type="predicted"/>
<evidence type="ECO:0000313" key="2">
    <source>
        <dbReference type="EMBL" id="RPB07497.1"/>
    </source>
</evidence>
<sequence>MPFIAIRNAYRSLRARRMSLDTFFCFVVNIFKHQMFHLTIFFLHMWRFYVVIGQQTHPTNAMVCTNTTSVVVNLPKYQEVYYPVGNNQQAYRILRWREDVDYVNGHPETRMVEVKGSVYEYSFEPIVRGTSGIHGVDRAPNGDVAAWVAAVPRLHGGWVI</sequence>
<dbReference type="Proteomes" id="UP000277580">
    <property type="component" value="Unassembled WGS sequence"/>
</dbReference>
<gene>
    <name evidence="2" type="ORF">P167DRAFT_549700</name>
</gene>
<dbReference type="OrthoDB" id="5407871at2759"/>
<name>A0A3N4KAG3_9PEZI</name>
<accession>A0A3N4KAG3</accession>